<dbReference type="Proteomes" id="UP000694888">
    <property type="component" value="Unplaced"/>
</dbReference>
<sequence>MSEQRYSLLFICMWILSAFAGLSNGGTLQQCSEEMAQEAEIILSNSDMCAPLENFLVCCLRVLYEEDRLTPGAVQAVKENIDGSLLSLGINCTFDIDQLVKNVRDGTAITKKPVVPEDSGNSDKHGDGGTQMCIKNYMDNLKALFSIQEACGPMKTFMLCVLRALDVQFHEMPEEKKRKLQADLDTQMMGLGVTCSFTIDSLAEELRNKDSGVSGRTDKSGETGGSKRTDWFKETGVSDKSDESSGTRGSSSNSGYDKATESSTSTRTSESSATGTTSTTAGTGETDGPRRNVATAIASFGFPMWALTILALMLSKDILF</sequence>
<reference evidence="5" key="1">
    <citation type="submission" date="2025-08" db="UniProtKB">
        <authorList>
            <consortium name="RefSeq"/>
        </authorList>
    </citation>
    <scope>IDENTIFICATION</scope>
</reference>
<keyword evidence="2" id="KW-1133">Transmembrane helix</keyword>
<feature type="transmembrane region" description="Helical" evidence="2">
    <location>
        <begin position="293"/>
        <end position="314"/>
    </location>
</feature>
<keyword evidence="2" id="KW-0472">Membrane</keyword>
<protein>
    <submittedName>
        <fullName evidence="5">Uncharacterized protein LOC101861209</fullName>
    </submittedName>
</protein>
<evidence type="ECO:0000313" key="5">
    <source>
        <dbReference type="RefSeq" id="XP_005099192.2"/>
    </source>
</evidence>
<dbReference type="GeneID" id="101861209"/>
<name>A0ABM0JQI5_APLCA</name>
<feature type="compositionally biased region" description="Low complexity" evidence="1">
    <location>
        <begin position="246"/>
        <end position="286"/>
    </location>
</feature>
<feature type="compositionally biased region" description="Basic and acidic residues" evidence="1">
    <location>
        <begin position="207"/>
        <end position="245"/>
    </location>
</feature>
<evidence type="ECO:0000256" key="1">
    <source>
        <dbReference type="SAM" id="MobiDB-lite"/>
    </source>
</evidence>
<feature type="chain" id="PRO_5047473179" evidence="3">
    <location>
        <begin position="26"/>
        <end position="320"/>
    </location>
</feature>
<proteinExistence type="predicted"/>
<evidence type="ECO:0000256" key="3">
    <source>
        <dbReference type="SAM" id="SignalP"/>
    </source>
</evidence>
<keyword evidence="4" id="KW-1185">Reference proteome</keyword>
<feature type="signal peptide" evidence="3">
    <location>
        <begin position="1"/>
        <end position="25"/>
    </location>
</feature>
<dbReference type="RefSeq" id="XP_005099192.2">
    <property type="nucleotide sequence ID" value="XM_005099135.3"/>
</dbReference>
<keyword evidence="3" id="KW-0732">Signal</keyword>
<organism evidence="4 5">
    <name type="scientific">Aplysia californica</name>
    <name type="common">California sea hare</name>
    <dbReference type="NCBI Taxonomy" id="6500"/>
    <lineage>
        <taxon>Eukaryota</taxon>
        <taxon>Metazoa</taxon>
        <taxon>Spiralia</taxon>
        <taxon>Lophotrochozoa</taxon>
        <taxon>Mollusca</taxon>
        <taxon>Gastropoda</taxon>
        <taxon>Heterobranchia</taxon>
        <taxon>Euthyneura</taxon>
        <taxon>Tectipleura</taxon>
        <taxon>Aplysiida</taxon>
        <taxon>Aplysioidea</taxon>
        <taxon>Aplysiidae</taxon>
        <taxon>Aplysia</taxon>
    </lineage>
</organism>
<feature type="region of interest" description="Disordered" evidence="1">
    <location>
        <begin position="207"/>
        <end position="290"/>
    </location>
</feature>
<accession>A0ABM0JQI5</accession>
<keyword evidence="2" id="KW-0812">Transmembrane</keyword>
<evidence type="ECO:0000256" key="2">
    <source>
        <dbReference type="SAM" id="Phobius"/>
    </source>
</evidence>
<gene>
    <name evidence="5" type="primary">LOC101861209</name>
</gene>
<evidence type="ECO:0000313" key="4">
    <source>
        <dbReference type="Proteomes" id="UP000694888"/>
    </source>
</evidence>